<dbReference type="Pfam" id="PF03167">
    <property type="entry name" value="UDG"/>
    <property type="match status" value="1"/>
</dbReference>
<reference evidence="2" key="1">
    <citation type="journal article" date="2014" name="Int. J. Syst. Evol. Microbiol.">
        <title>Complete genome sequence of Corynebacterium casei LMG S-19264T (=DSM 44701T), isolated from a smear-ripened cheese.</title>
        <authorList>
            <consortium name="US DOE Joint Genome Institute (JGI-PGF)"/>
            <person name="Walter F."/>
            <person name="Albersmeier A."/>
            <person name="Kalinowski J."/>
            <person name="Ruckert C."/>
        </authorList>
    </citation>
    <scope>NUCLEOTIDE SEQUENCE</scope>
    <source>
        <strain evidence="2">CGMCC 1.15958</strain>
    </source>
</reference>
<dbReference type="EMBL" id="BMKK01000007">
    <property type="protein sequence ID" value="GGD68468.1"/>
    <property type="molecule type" value="Genomic_DNA"/>
</dbReference>
<evidence type="ECO:0000313" key="3">
    <source>
        <dbReference type="Proteomes" id="UP000609064"/>
    </source>
</evidence>
<protein>
    <recommendedName>
        <fullName evidence="1">Uracil-DNA glycosylase-like domain-containing protein</fullName>
    </recommendedName>
</protein>
<comment type="caution">
    <text evidence="2">The sequence shown here is derived from an EMBL/GenBank/DDBJ whole genome shotgun (WGS) entry which is preliminary data.</text>
</comment>
<feature type="domain" description="Uracil-DNA glycosylase-like" evidence="1">
    <location>
        <begin position="139"/>
        <end position="213"/>
    </location>
</feature>
<sequence>MTLEESISNLHSQFQLFSSQDFDKDLSILKVLSTLPEYAYLFEFYKVYKDYFGIIKDTQAVSRYSTNRDLPFIGKNALEKQEVKFIFYFEGSLAEEAKLSITVLSHLWLTTEEDIINKFCGKGKWWYENNYRFIKDNLNISNEVIQNSYITDSVRFSDKNGKSDDEKNRKFIKQEILLLKPKLVICVGTKAKDLVGMKYYDQNTKFHYVPFPSFQFKSKVEGYKSKYEELNSVLISLN</sequence>
<organism evidence="2 3">
    <name type="scientific">Emticicia aquatilis</name>
    <dbReference type="NCBI Taxonomy" id="1537369"/>
    <lineage>
        <taxon>Bacteria</taxon>
        <taxon>Pseudomonadati</taxon>
        <taxon>Bacteroidota</taxon>
        <taxon>Cytophagia</taxon>
        <taxon>Cytophagales</taxon>
        <taxon>Leadbetterellaceae</taxon>
        <taxon>Emticicia</taxon>
    </lineage>
</organism>
<gene>
    <name evidence="2" type="ORF">GCM10011514_35720</name>
</gene>
<name>A0A916YZF1_9BACT</name>
<evidence type="ECO:0000259" key="1">
    <source>
        <dbReference type="Pfam" id="PF03167"/>
    </source>
</evidence>
<proteinExistence type="predicted"/>
<accession>A0A916YZF1</accession>
<dbReference type="InterPro" id="IPR005122">
    <property type="entry name" value="Uracil-DNA_glycosylase-like"/>
</dbReference>
<keyword evidence="3" id="KW-1185">Reference proteome</keyword>
<dbReference type="Proteomes" id="UP000609064">
    <property type="component" value="Unassembled WGS sequence"/>
</dbReference>
<reference evidence="2" key="2">
    <citation type="submission" date="2020-09" db="EMBL/GenBank/DDBJ databases">
        <authorList>
            <person name="Sun Q."/>
            <person name="Zhou Y."/>
        </authorList>
    </citation>
    <scope>NUCLEOTIDE SEQUENCE</scope>
    <source>
        <strain evidence="2">CGMCC 1.15958</strain>
    </source>
</reference>
<dbReference type="AlphaFoldDB" id="A0A916YZF1"/>
<evidence type="ECO:0000313" key="2">
    <source>
        <dbReference type="EMBL" id="GGD68468.1"/>
    </source>
</evidence>
<dbReference type="RefSeq" id="WP_188767913.1">
    <property type="nucleotide sequence ID" value="NZ_BMKK01000007.1"/>
</dbReference>